<evidence type="ECO:0000313" key="6">
    <source>
        <dbReference type="Proteomes" id="UP000328092"/>
    </source>
</evidence>
<dbReference type="InterPro" id="IPR051201">
    <property type="entry name" value="Chloro_Bact_Ser_Proteases"/>
</dbReference>
<dbReference type="Gene3D" id="2.40.10.120">
    <property type="match status" value="1"/>
</dbReference>
<dbReference type="SMART" id="SM00228">
    <property type="entry name" value="PDZ"/>
    <property type="match status" value="1"/>
</dbReference>
<dbReference type="InterPro" id="IPR001940">
    <property type="entry name" value="Peptidase_S1C"/>
</dbReference>
<accession>A0A508TJY5</accession>
<name>A0A508TJY5_9BRAD</name>
<evidence type="ECO:0000313" key="5">
    <source>
        <dbReference type="EMBL" id="VIO74663.1"/>
    </source>
</evidence>
<dbReference type="InterPro" id="IPR001478">
    <property type="entry name" value="PDZ"/>
</dbReference>
<keyword evidence="6" id="KW-1185">Reference proteome</keyword>
<dbReference type="EMBL" id="CAADFC020000021">
    <property type="protein sequence ID" value="VIO74663.1"/>
    <property type="molecule type" value="Genomic_DNA"/>
</dbReference>
<dbReference type="PRINTS" id="PR00834">
    <property type="entry name" value="PROTEASES2C"/>
</dbReference>
<proteinExistence type="predicted"/>
<dbReference type="Proteomes" id="UP000328092">
    <property type="component" value="Unassembled WGS sequence"/>
</dbReference>
<keyword evidence="2 5" id="KW-0378">Hydrolase</keyword>
<dbReference type="GO" id="GO:0004252">
    <property type="term" value="F:serine-type endopeptidase activity"/>
    <property type="evidence" value="ECO:0007669"/>
    <property type="project" value="InterPro"/>
</dbReference>
<dbReference type="Pfam" id="PF13365">
    <property type="entry name" value="Trypsin_2"/>
    <property type="match status" value="1"/>
</dbReference>
<feature type="region of interest" description="Disordered" evidence="3">
    <location>
        <begin position="94"/>
        <end position="131"/>
    </location>
</feature>
<organism evidence="5 6">
    <name type="scientific">Bradyrhizobium ivorense</name>
    <dbReference type="NCBI Taxonomy" id="2511166"/>
    <lineage>
        <taxon>Bacteria</taxon>
        <taxon>Pseudomonadati</taxon>
        <taxon>Pseudomonadota</taxon>
        <taxon>Alphaproteobacteria</taxon>
        <taxon>Hyphomicrobiales</taxon>
        <taxon>Nitrobacteraceae</taxon>
        <taxon>Bradyrhizobium</taxon>
    </lineage>
</organism>
<evidence type="ECO:0000256" key="3">
    <source>
        <dbReference type="SAM" id="MobiDB-lite"/>
    </source>
</evidence>
<dbReference type="EC" id="3.4.21.107" evidence="5"/>
<dbReference type="InterPro" id="IPR009003">
    <property type="entry name" value="Peptidase_S1_PA"/>
</dbReference>
<dbReference type="Pfam" id="PF13180">
    <property type="entry name" value="PDZ_2"/>
    <property type="match status" value="1"/>
</dbReference>
<sequence length="418" mass="42761">MKVEMAFRKLTVGHRQLPAIGGMALTALATIGTAVAQPNSTHGPNLATRPAGAIQLIGDVASPNGAPGNFADMAERAQPAVIGVISRSVEAKQLRPGLPFGDGPEEDAPNENAPGKGPSGPGGLSPRKSPNAIQSVAMGSGFFISPDGYAVTNSHVVKDSDTATILTSDKKSYSAKVVGRDALSDLALIKVDGRADFSYVKMAERPPRVGDWVLTVGNPFGLGGTVTAGIVSARERELENGPSEGFLQIDAPINSGDSGGPSLDTNGDVIGVNSMIFSPSGGWSGVAFAIPADTVKSVIPQLREKGTVTRASMGAEVQSVTPEIADGLGVENLQGAIIANLQKDGPAVKAGLRSGDVVTSVAGEPIKGATELTKRIHAMAPGSSVQLAMVRAGKQSSVSVTLGQLPNESQQSRPRNPE</sequence>
<dbReference type="GO" id="GO:0006508">
    <property type="term" value="P:proteolysis"/>
    <property type="evidence" value="ECO:0007669"/>
    <property type="project" value="UniProtKB-KW"/>
</dbReference>
<keyword evidence="1" id="KW-0645">Protease</keyword>
<dbReference type="AlphaFoldDB" id="A0A508TJY5"/>
<protein>
    <submittedName>
        <fullName evidence="5">Periplasmic serine endoprotease DegP</fullName>
        <ecNumber evidence="5">3.4.21.107</ecNumber>
    </submittedName>
</protein>
<reference evidence="5" key="1">
    <citation type="submission" date="2019-02" db="EMBL/GenBank/DDBJ databases">
        <authorList>
            <person name="Pothier F.J."/>
        </authorList>
    </citation>
    <scope>NUCLEOTIDE SEQUENCE</scope>
    <source>
        <strain evidence="5">CI-1B</strain>
    </source>
</reference>
<dbReference type="InterPro" id="IPR036034">
    <property type="entry name" value="PDZ_sf"/>
</dbReference>
<dbReference type="Gene3D" id="2.30.42.10">
    <property type="match status" value="1"/>
</dbReference>
<dbReference type="PANTHER" id="PTHR43343">
    <property type="entry name" value="PEPTIDASE S12"/>
    <property type="match status" value="1"/>
</dbReference>
<dbReference type="PROSITE" id="PS50106">
    <property type="entry name" value="PDZ"/>
    <property type="match status" value="1"/>
</dbReference>
<evidence type="ECO:0000256" key="2">
    <source>
        <dbReference type="ARBA" id="ARBA00022801"/>
    </source>
</evidence>
<evidence type="ECO:0000256" key="1">
    <source>
        <dbReference type="ARBA" id="ARBA00022670"/>
    </source>
</evidence>
<feature type="region of interest" description="Disordered" evidence="3">
    <location>
        <begin position="398"/>
        <end position="418"/>
    </location>
</feature>
<gene>
    <name evidence="5" type="primary">degP_3</name>
    <name evidence="5" type="ORF">CI1B_54380</name>
</gene>
<feature type="domain" description="PDZ" evidence="4">
    <location>
        <begin position="297"/>
        <end position="393"/>
    </location>
</feature>
<evidence type="ECO:0000259" key="4">
    <source>
        <dbReference type="PROSITE" id="PS50106"/>
    </source>
</evidence>
<comment type="caution">
    <text evidence="5">The sequence shown here is derived from an EMBL/GenBank/DDBJ whole genome shotgun (WGS) entry which is preliminary data.</text>
</comment>
<dbReference type="SUPFAM" id="SSF50156">
    <property type="entry name" value="PDZ domain-like"/>
    <property type="match status" value="1"/>
</dbReference>
<dbReference type="PANTHER" id="PTHR43343:SF3">
    <property type="entry name" value="PROTEASE DO-LIKE 8, CHLOROPLASTIC"/>
    <property type="match status" value="1"/>
</dbReference>
<dbReference type="SUPFAM" id="SSF50494">
    <property type="entry name" value="Trypsin-like serine proteases"/>
    <property type="match status" value="1"/>
</dbReference>